<dbReference type="PIRSF" id="PIRSF015417">
    <property type="entry name" value="T31B5_30_vWA"/>
    <property type="match status" value="1"/>
</dbReference>
<proteinExistence type="predicted"/>
<dbReference type="OMA" id="LLMHECH"/>
<accession>A0A4V6D8H0</accession>
<dbReference type="InterPro" id="IPR011205">
    <property type="entry name" value="UCP015417_vWA"/>
</dbReference>
<dbReference type="Proteomes" id="UP000298652">
    <property type="component" value="Chromosome 4"/>
</dbReference>
<name>A0A4V6D8H0_SETVI</name>
<dbReference type="AlphaFoldDB" id="A0A4V6D8H0"/>
<protein>
    <submittedName>
        <fullName evidence="3">Uncharacterized protein</fullName>
    </submittedName>
</protein>
<dbReference type="Gramene" id="TKW22056">
    <property type="protein sequence ID" value="TKW22056"/>
    <property type="gene ID" value="SEVIR_4G204000v2"/>
</dbReference>
<dbReference type="Pfam" id="PF11443">
    <property type="entry name" value="DUF2828"/>
    <property type="match status" value="1"/>
</dbReference>
<evidence type="ECO:0000313" key="4">
    <source>
        <dbReference type="Proteomes" id="UP000298652"/>
    </source>
</evidence>
<gene>
    <name evidence="3" type="ORF">SEVIR_4G204000v2</name>
</gene>
<feature type="domain" description="DUF2828" evidence="1">
    <location>
        <begin position="50"/>
        <end position="328"/>
    </location>
</feature>
<dbReference type="InterPro" id="IPR056690">
    <property type="entry name" value="DUF7788"/>
</dbReference>
<dbReference type="PANTHER" id="PTHR31373:SF17">
    <property type="entry name" value="OS06G0652100 PROTEIN"/>
    <property type="match status" value="1"/>
</dbReference>
<keyword evidence="4" id="KW-1185">Reference proteome</keyword>
<sequence length="488" mass="54467">MAACRRAAVSCNLVGPPVGFLRAAAALPSVLLASASAKLPPAKRLTENSSPTTPAARVTSLLVDTWAAEPNIALRLACNLIGMRGMGKYDRTGFYATTLLMHECHPAPLALNAPSIIEFGYLKVLPEILHHISHGGGVSTNTTRKKECTATFKELERKIERRWCAEAAARAVERYRRDPNYQFLHDCTADIFAELLAGDLRKLADGKLNEISLAGHREAIACRLFPKGSAPDLPEDMADEHYVYEVRNRLRKVLASPRRALPLPNIFITAQVWGVIVYPRVVSRAMRKYKDLFFKHDTKRFKLYLADSETGKAKIAAGALLPHEILQWERMVNDLQALSKLSNCIAIYDVLGNMSGVPLDVCIALSLLISELSDEPWHHRLITFSAWPEIHQITGKTLWEKTIFIRQMHWLMNTDFQAVFDKLLSIAVAGNLPPERMVRKVFVFKGVAMVSGFSKNLVKLFLDNDGIISPRAIMEKAISGAEYRNLKD</sequence>
<dbReference type="InterPro" id="IPR058580">
    <property type="entry name" value="DUF2828"/>
</dbReference>
<dbReference type="Pfam" id="PF25043">
    <property type="entry name" value="DUF7788"/>
    <property type="match status" value="1"/>
</dbReference>
<reference evidence="3" key="1">
    <citation type="submission" date="2019-03" db="EMBL/GenBank/DDBJ databases">
        <title>WGS assembly of Setaria viridis.</title>
        <authorList>
            <person name="Huang P."/>
            <person name="Jenkins J."/>
            <person name="Grimwood J."/>
            <person name="Barry K."/>
            <person name="Healey A."/>
            <person name="Mamidi S."/>
            <person name="Sreedasyam A."/>
            <person name="Shu S."/>
            <person name="Feldman M."/>
            <person name="Wu J."/>
            <person name="Yu Y."/>
            <person name="Chen C."/>
            <person name="Johnson J."/>
            <person name="Rokhsar D."/>
            <person name="Baxter I."/>
            <person name="Schmutz J."/>
            <person name="Brutnell T."/>
            <person name="Kellogg E."/>
        </authorList>
    </citation>
    <scope>NUCLEOTIDE SEQUENCE [LARGE SCALE GENOMIC DNA]</scope>
</reference>
<organism evidence="3 4">
    <name type="scientific">Setaria viridis</name>
    <name type="common">Green bristlegrass</name>
    <name type="synonym">Setaria italica subsp. viridis</name>
    <dbReference type="NCBI Taxonomy" id="4556"/>
    <lineage>
        <taxon>Eukaryota</taxon>
        <taxon>Viridiplantae</taxon>
        <taxon>Streptophyta</taxon>
        <taxon>Embryophyta</taxon>
        <taxon>Tracheophyta</taxon>
        <taxon>Spermatophyta</taxon>
        <taxon>Magnoliopsida</taxon>
        <taxon>Liliopsida</taxon>
        <taxon>Poales</taxon>
        <taxon>Poaceae</taxon>
        <taxon>PACMAD clade</taxon>
        <taxon>Panicoideae</taxon>
        <taxon>Panicodae</taxon>
        <taxon>Paniceae</taxon>
        <taxon>Cenchrinae</taxon>
        <taxon>Setaria</taxon>
    </lineage>
</organism>
<dbReference type="PANTHER" id="PTHR31373">
    <property type="entry name" value="OS06G0652100 PROTEIN"/>
    <property type="match status" value="1"/>
</dbReference>
<evidence type="ECO:0000313" key="3">
    <source>
        <dbReference type="EMBL" id="TKW22056.1"/>
    </source>
</evidence>
<evidence type="ECO:0000259" key="2">
    <source>
        <dbReference type="Pfam" id="PF25043"/>
    </source>
</evidence>
<evidence type="ECO:0000259" key="1">
    <source>
        <dbReference type="Pfam" id="PF11443"/>
    </source>
</evidence>
<dbReference type="EMBL" id="CM016555">
    <property type="protein sequence ID" value="TKW22056.1"/>
    <property type="molecule type" value="Genomic_DNA"/>
</dbReference>
<feature type="domain" description="DUF7788" evidence="2">
    <location>
        <begin position="343"/>
        <end position="444"/>
    </location>
</feature>